<reference evidence="2 3" key="1">
    <citation type="journal article" date="2019" name="Commun. Biol.">
        <title>The bagworm genome reveals a unique fibroin gene that provides high tensile strength.</title>
        <authorList>
            <person name="Kono N."/>
            <person name="Nakamura H."/>
            <person name="Ohtoshi R."/>
            <person name="Tomita M."/>
            <person name="Numata K."/>
            <person name="Arakawa K."/>
        </authorList>
    </citation>
    <scope>NUCLEOTIDE SEQUENCE [LARGE SCALE GENOMIC DNA]</scope>
</reference>
<organism evidence="2 3">
    <name type="scientific">Eumeta variegata</name>
    <name type="common">Bagworm moth</name>
    <name type="synonym">Eumeta japonica</name>
    <dbReference type="NCBI Taxonomy" id="151549"/>
    <lineage>
        <taxon>Eukaryota</taxon>
        <taxon>Metazoa</taxon>
        <taxon>Ecdysozoa</taxon>
        <taxon>Arthropoda</taxon>
        <taxon>Hexapoda</taxon>
        <taxon>Insecta</taxon>
        <taxon>Pterygota</taxon>
        <taxon>Neoptera</taxon>
        <taxon>Endopterygota</taxon>
        <taxon>Lepidoptera</taxon>
        <taxon>Glossata</taxon>
        <taxon>Ditrysia</taxon>
        <taxon>Tineoidea</taxon>
        <taxon>Psychidae</taxon>
        <taxon>Oiketicinae</taxon>
        <taxon>Eumeta</taxon>
    </lineage>
</organism>
<dbReference type="EMBL" id="BGZK01000150">
    <property type="protein sequence ID" value="GBP23433.1"/>
    <property type="molecule type" value="Genomic_DNA"/>
</dbReference>
<evidence type="ECO:0000313" key="2">
    <source>
        <dbReference type="EMBL" id="GBP23433.1"/>
    </source>
</evidence>
<sequence length="328" mass="36929">MPQTGNRTSRRALERDGTVEAVTGTGSSRLKDSTWLRAKRVYTWSGTRARTPADKESASATCMRMACAGATTWPPLRRCSGRVSGRVGCPVEGPELVREYLCANAGRSVLRQRDGSARKGLTGASTKVLRFSLHYRTPTKVLRASAARRSRAMPRDRKVPDSVPSTGESTRKFLTRVKSNRSLRASRGTLSCRPRSEINRCWEGTVQERRDVNRNDDASVMKYSSTLKFTRIRDDANSQIRNKREKAVHFRCARAAQQTNMRAVPTFTRFLILILCKRHRIATHAQKVILTRRRPLSTASLLLKRDRVPEPSISKLPPMLAEISIHQD</sequence>
<gene>
    <name evidence="2" type="ORF">EVAR_22292_1</name>
</gene>
<accession>A0A4C1UAH3</accession>
<evidence type="ECO:0000313" key="3">
    <source>
        <dbReference type="Proteomes" id="UP000299102"/>
    </source>
</evidence>
<feature type="region of interest" description="Disordered" evidence="1">
    <location>
        <begin position="143"/>
        <end position="170"/>
    </location>
</feature>
<comment type="caution">
    <text evidence="2">The sequence shown here is derived from an EMBL/GenBank/DDBJ whole genome shotgun (WGS) entry which is preliminary data.</text>
</comment>
<proteinExistence type="predicted"/>
<name>A0A4C1UAH3_EUMVA</name>
<keyword evidence="3" id="KW-1185">Reference proteome</keyword>
<dbReference type="Proteomes" id="UP000299102">
    <property type="component" value="Unassembled WGS sequence"/>
</dbReference>
<dbReference type="AlphaFoldDB" id="A0A4C1UAH3"/>
<protein>
    <submittedName>
        <fullName evidence="2">Uncharacterized protein</fullName>
    </submittedName>
</protein>
<evidence type="ECO:0000256" key="1">
    <source>
        <dbReference type="SAM" id="MobiDB-lite"/>
    </source>
</evidence>